<organism evidence="2">
    <name type="scientific">Solanum chacoense</name>
    <name type="common">Chaco potato</name>
    <dbReference type="NCBI Taxonomy" id="4108"/>
    <lineage>
        <taxon>Eukaryota</taxon>
        <taxon>Viridiplantae</taxon>
        <taxon>Streptophyta</taxon>
        <taxon>Embryophyta</taxon>
        <taxon>Tracheophyta</taxon>
        <taxon>Spermatophyta</taxon>
        <taxon>Magnoliopsida</taxon>
        <taxon>eudicotyledons</taxon>
        <taxon>Gunneridae</taxon>
        <taxon>Pentapetalae</taxon>
        <taxon>asterids</taxon>
        <taxon>lamiids</taxon>
        <taxon>Solanales</taxon>
        <taxon>Solanaceae</taxon>
        <taxon>Solanoideae</taxon>
        <taxon>Solaneae</taxon>
        <taxon>Solanum</taxon>
    </lineage>
</organism>
<dbReference type="EMBL" id="GEDG01042179">
    <property type="protein sequence ID" value="JAP06236.1"/>
    <property type="molecule type" value="Transcribed_RNA"/>
</dbReference>
<keyword evidence="1" id="KW-0732">Signal</keyword>
<feature type="signal peptide" evidence="1">
    <location>
        <begin position="1"/>
        <end position="24"/>
    </location>
</feature>
<proteinExistence type="predicted"/>
<feature type="chain" id="PRO_5006865233" evidence="1">
    <location>
        <begin position="25"/>
        <end position="68"/>
    </location>
</feature>
<accession>A0A0V0GDK1</accession>
<dbReference type="AlphaFoldDB" id="A0A0V0GDK1"/>
<protein>
    <submittedName>
        <fullName evidence="2">Putative ovule protein</fullName>
    </submittedName>
</protein>
<evidence type="ECO:0000256" key="1">
    <source>
        <dbReference type="SAM" id="SignalP"/>
    </source>
</evidence>
<feature type="non-terminal residue" evidence="2">
    <location>
        <position position="1"/>
    </location>
</feature>
<evidence type="ECO:0000313" key="2">
    <source>
        <dbReference type="EMBL" id="JAP06236.1"/>
    </source>
</evidence>
<reference evidence="2" key="1">
    <citation type="submission" date="2015-12" db="EMBL/GenBank/DDBJ databases">
        <title>Gene expression during late stages of embryo sac development: a critical building block for successful pollen-pistil interactions.</title>
        <authorList>
            <person name="Liu Y."/>
            <person name="Joly V."/>
            <person name="Sabar M."/>
            <person name="Matton D.P."/>
        </authorList>
    </citation>
    <scope>NUCLEOTIDE SEQUENCE</scope>
</reference>
<name>A0A0V0GDK1_SOLCH</name>
<sequence>FKTCGFRNAITFLWLSNFWTSGLKVYHNIHVVMRLLIKGIMDVYSKLFQILTCHSFWNGLKRKTCHIN</sequence>